<dbReference type="InterPro" id="IPR030385">
    <property type="entry name" value="G_IRG_dom"/>
</dbReference>
<dbReference type="GO" id="GO:0005525">
    <property type="term" value="F:GTP binding"/>
    <property type="evidence" value="ECO:0007669"/>
    <property type="project" value="UniProtKB-KW"/>
</dbReference>
<evidence type="ECO:0000256" key="3">
    <source>
        <dbReference type="ARBA" id="ARBA00022801"/>
    </source>
</evidence>
<evidence type="ECO:0000313" key="7">
    <source>
        <dbReference type="Proteomes" id="UP000054018"/>
    </source>
</evidence>
<dbReference type="Pfam" id="PF05049">
    <property type="entry name" value="IIGP"/>
    <property type="match status" value="1"/>
</dbReference>
<reference evidence="7" key="2">
    <citation type="submission" date="2015-01" db="EMBL/GenBank/DDBJ databases">
        <title>Evolutionary Origins and Diversification of the Mycorrhizal Mutualists.</title>
        <authorList>
            <consortium name="DOE Joint Genome Institute"/>
            <consortium name="Mycorrhizal Genomics Consortium"/>
            <person name="Kohler A."/>
            <person name="Kuo A."/>
            <person name="Nagy L.G."/>
            <person name="Floudas D."/>
            <person name="Copeland A."/>
            <person name="Barry K.W."/>
            <person name="Cichocki N."/>
            <person name="Veneault-Fourrey C."/>
            <person name="LaButti K."/>
            <person name="Lindquist E.A."/>
            <person name="Lipzen A."/>
            <person name="Lundell T."/>
            <person name="Morin E."/>
            <person name="Murat C."/>
            <person name="Riley R."/>
            <person name="Ohm R."/>
            <person name="Sun H."/>
            <person name="Tunlid A."/>
            <person name="Henrissat B."/>
            <person name="Grigoriev I.V."/>
            <person name="Hibbett D.S."/>
            <person name="Martin F."/>
        </authorList>
    </citation>
    <scope>NUCLEOTIDE SEQUENCE [LARGE SCALE GENOMIC DNA]</scope>
    <source>
        <strain evidence="7">441</strain>
    </source>
</reference>
<dbReference type="PANTHER" id="PTHR32341">
    <property type="entry name" value="INTERFERON-INDUCIBLE GTPASE"/>
    <property type="match status" value="1"/>
</dbReference>
<dbReference type="InterPro" id="IPR051515">
    <property type="entry name" value="IRG"/>
</dbReference>
<dbReference type="SUPFAM" id="SSF52540">
    <property type="entry name" value="P-loop containing nucleoside triphosphate hydrolases"/>
    <property type="match status" value="1"/>
</dbReference>
<accession>A0A0C9XLX7</accession>
<dbReference type="InterPro" id="IPR007743">
    <property type="entry name" value="Immunity-related_GTPase-like"/>
</dbReference>
<reference evidence="6 7" key="1">
    <citation type="submission" date="2014-04" db="EMBL/GenBank/DDBJ databases">
        <authorList>
            <consortium name="DOE Joint Genome Institute"/>
            <person name="Kuo A."/>
            <person name="Kohler A."/>
            <person name="Costa M.D."/>
            <person name="Nagy L.G."/>
            <person name="Floudas D."/>
            <person name="Copeland A."/>
            <person name="Barry K.W."/>
            <person name="Cichocki N."/>
            <person name="Veneault-Fourrey C."/>
            <person name="LaButti K."/>
            <person name="Lindquist E.A."/>
            <person name="Lipzen A."/>
            <person name="Lundell T."/>
            <person name="Morin E."/>
            <person name="Murat C."/>
            <person name="Sun H."/>
            <person name="Tunlid A."/>
            <person name="Henrissat B."/>
            <person name="Grigoriev I.V."/>
            <person name="Hibbett D.S."/>
            <person name="Martin F."/>
            <person name="Nordberg H.P."/>
            <person name="Cantor M.N."/>
            <person name="Hua S.X."/>
        </authorList>
    </citation>
    <scope>NUCLEOTIDE SEQUENCE [LARGE SCALE GENOMIC DNA]</scope>
    <source>
        <strain evidence="6 7">441</strain>
    </source>
</reference>
<keyword evidence="2" id="KW-0547">Nucleotide-binding</keyword>
<dbReference type="OrthoDB" id="422720at2759"/>
<keyword evidence="7" id="KW-1185">Reference proteome</keyword>
<organism evidence="6 7">
    <name type="scientific">Pisolithus microcarpus 441</name>
    <dbReference type="NCBI Taxonomy" id="765257"/>
    <lineage>
        <taxon>Eukaryota</taxon>
        <taxon>Fungi</taxon>
        <taxon>Dikarya</taxon>
        <taxon>Basidiomycota</taxon>
        <taxon>Agaricomycotina</taxon>
        <taxon>Agaricomycetes</taxon>
        <taxon>Agaricomycetidae</taxon>
        <taxon>Boletales</taxon>
        <taxon>Sclerodermatineae</taxon>
        <taxon>Pisolithaceae</taxon>
        <taxon>Pisolithus</taxon>
    </lineage>
</organism>
<name>A0A0C9XLX7_9AGAM</name>
<keyword evidence="4" id="KW-0342">GTP-binding</keyword>
<dbReference type="Proteomes" id="UP000054018">
    <property type="component" value="Unassembled WGS sequence"/>
</dbReference>
<dbReference type="PANTHER" id="PTHR32341:SF10">
    <property type="entry name" value="INTERFERON-INDUCIBLE GTPASE 5"/>
    <property type="match status" value="1"/>
</dbReference>
<feature type="domain" description="IRG-type G" evidence="5">
    <location>
        <begin position="80"/>
        <end position="279"/>
    </location>
</feature>
<dbReference type="Gene3D" id="3.40.50.300">
    <property type="entry name" value="P-loop containing nucleotide triphosphate hydrolases"/>
    <property type="match status" value="1"/>
</dbReference>
<evidence type="ECO:0000256" key="4">
    <source>
        <dbReference type="ARBA" id="ARBA00023134"/>
    </source>
</evidence>
<dbReference type="GO" id="GO:0016020">
    <property type="term" value="C:membrane"/>
    <property type="evidence" value="ECO:0007669"/>
    <property type="project" value="InterPro"/>
</dbReference>
<proteinExistence type="inferred from homology"/>
<dbReference type="AlphaFoldDB" id="A0A0C9XLX7"/>
<comment type="similarity">
    <text evidence="1">Belongs to the TRAFAC class dynamin-like GTPase superfamily. IRG family.</text>
</comment>
<sequence>MGQLLAKILADIAAIQNSRRTNNPTLEAIATANNEEDKVKTAQQAQREAEERLRRGIQPVVIPTPEEVTAAKARMQYQDSLFHFAVAGVAGSGKSSLVNAIRGLRNSDTGAAPTGVVETTATIGRYRDSNRRLPFVWYDIPGAGTLNQPGWQYFNNQGLFVFDCIIALVGDRFTQTDLAILENCRRFQIPTYIVRSKADFHVLNLMNDMGYDSDDDDDESRYETMYNLARERYISDTQATVQQNLGDAMLPVQKVYLVSNKVLLSAVKKRTLPKTALDEMELLKDLLEEACARRCVAPEDEA</sequence>
<keyword evidence="3" id="KW-0378">Hydrolase</keyword>
<evidence type="ECO:0000256" key="2">
    <source>
        <dbReference type="ARBA" id="ARBA00022741"/>
    </source>
</evidence>
<evidence type="ECO:0000259" key="5">
    <source>
        <dbReference type="PROSITE" id="PS51716"/>
    </source>
</evidence>
<evidence type="ECO:0000313" key="6">
    <source>
        <dbReference type="EMBL" id="KIK13375.1"/>
    </source>
</evidence>
<evidence type="ECO:0000256" key="1">
    <source>
        <dbReference type="ARBA" id="ARBA00005429"/>
    </source>
</evidence>
<protein>
    <recommendedName>
        <fullName evidence="5">IRG-type G domain-containing protein</fullName>
    </recommendedName>
</protein>
<dbReference type="HOGENOM" id="CLU_034479_1_0_1"/>
<dbReference type="GO" id="GO:0016787">
    <property type="term" value="F:hydrolase activity"/>
    <property type="evidence" value="ECO:0007669"/>
    <property type="project" value="UniProtKB-KW"/>
</dbReference>
<dbReference type="EMBL" id="KN834000">
    <property type="protein sequence ID" value="KIK13375.1"/>
    <property type="molecule type" value="Genomic_DNA"/>
</dbReference>
<gene>
    <name evidence="6" type="ORF">PISMIDRAFT_405185</name>
</gene>
<dbReference type="STRING" id="765257.A0A0C9XLX7"/>
<dbReference type="InterPro" id="IPR027417">
    <property type="entry name" value="P-loop_NTPase"/>
</dbReference>
<dbReference type="PROSITE" id="PS51716">
    <property type="entry name" value="G_IRG"/>
    <property type="match status" value="1"/>
</dbReference>